<dbReference type="Proteomes" id="UP001327560">
    <property type="component" value="Chromosome 5"/>
</dbReference>
<dbReference type="EMBL" id="CP136894">
    <property type="protein sequence ID" value="WOL06740.1"/>
    <property type="molecule type" value="Genomic_DNA"/>
</dbReference>
<evidence type="ECO:0000256" key="1">
    <source>
        <dbReference type="SAM" id="MobiDB-lite"/>
    </source>
</evidence>
<gene>
    <name evidence="2" type="ORF">Cni_G15474</name>
</gene>
<name>A0AAQ3KG65_9LILI</name>
<reference evidence="2 3" key="1">
    <citation type="submission" date="2023-10" db="EMBL/GenBank/DDBJ databases">
        <title>Chromosome-scale genome assembly provides insights into flower coloration mechanisms of Canna indica.</title>
        <authorList>
            <person name="Li C."/>
        </authorList>
    </citation>
    <scope>NUCLEOTIDE SEQUENCE [LARGE SCALE GENOMIC DNA]</scope>
    <source>
        <tissue evidence="2">Flower</tissue>
    </source>
</reference>
<keyword evidence="3" id="KW-1185">Reference proteome</keyword>
<evidence type="ECO:0000313" key="2">
    <source>
        <dbReference type="EMBL" id="WOL06740.1"/>
    </source>
</evidence>
<feature type="compositionally biased region" description="Basic residues" evidence="1">
    <location>
        <begin position="135"/>
        <end position="154"/>
    </location>
</feature>
<sequence>MRLAFKILFSFKKTESPCISFSAAPPATSSSPSCPLIIVLVVDAIGAPLRSLLLLAPAATSTAICEDHWCIVAAELSRKLLHVTRKHDKALLEAFRLKYSLAELGLALERLESHYRDLRSVVQPGPDSGSAPKHPPPHHRRYAYRHPPTRPHAS</sequence>
<feature type="region of interest" description="Disordered" evidence="1">
    <location>
        <begin position="120"/>
        <end position="154"/>
    </location>
</feature>
<proteinExistence type="predicted"/>
<organism evidence="2 3">
    <name type="scientific">Canna indica</name>
    <name type="common">Indian-shot</name>
    <dbReference type="NCBI Taxonomy" id="4628"/>
    <lineage>
        <taxon>Eukaryota</taxon>
        <taxon>Viridiplantae</taxon>
        <taxon>Streptophyta</taxon>
        <taxon>Embryophyta</taxon>
        <taxon>Tracheophyta</taxon>
        <taxon>Spermatophyta</taxon>
        <taxon>Magnoliopsida</taxon>
        <taxon>Liliopsida</taxon>
        <taxon>Zingiberales</taxon>
        <taxon>Cannaceae</taxon>
        <taxon>Canna</taxon>
    </lineage>
</organism>
<accession>A0AAQ3KG65</accession>
<protein>
    <submittedName>
        <fullName evidence="2">Uncharacterized protein</fullName>
    </submittedName>
</protein>
<evidence type="ECO:0000313" key="3">
    <source>
        <dbReference type="Proteomes" id="UP001327560"/>
    </source>
</evidence>
<dbReference type="AlphaFoldDB" id="A0AAQ3KG65"/>